<dbReference type="AlphaFoldDB" id="A0A840ZP83"/>
<name>A0A840ZP83_9HYPH</name>
<evidence type="ECO:0000313" key="2">
    <source>
        <dbReference type="Proteomes" id="UP000583454"/>
    </source>
</evidence>
<evidence type="ECO:0000313" key="1">
    <source>
        <dbReference type="EMBL" id="MBB5759889.1"/>
    </source>
</evidence>
<dbReference type="Proteomes" id="UP000583454">
    <property type="component" value="Unassembled WGS sequence"/>
</dbReference>
<reference evidence="1 2" key="1">
    <citation type="submission" date="2020-08" db="EMBL/GenBank/DDBJ databases">
        <title>Genomic Encyclopedia of Type Strains, Phase IV (KMG-IV): sequencing the most valuable type-strain genomes for metagenomic binning, comparative biology and taxonomic classification.</title>
        <authorList>
            <person name="Goeker M."/>
        </authorList>
    </citation>
    <scope>NUCLEOTIDE SEQUENCE [LARGE SCALE GENOMIC DNA]</scope>
    <source>
        <strain evidence="1 2">DSM 2163</strain>
    </source>
</reference>
<keyword evidence="2" id="KW-1185">Reference proteome</keyword>
<sequence>MPTRYEIAAAVFAALTDRDRQHLAEAIAAAALSEDGDASDDWYIDMSNAGVPIPGTAGEPVTERQLRLACRLLADAKSAPQTDAIEWECLLRGAFGHEHVARFEALYAGVPLGEDAAAASER</sequence>
<comment type="caution">
    <text evidence="1">The sequence shown here is derived from an EMBL/GenBank/DDBJ whole genome shotgun (WGS) entry which is preliminary data.</text>
</comment>
<protein>
    <submittedName>
        <fullName evidence="1">Uncharacterized protein</fullName>
    </submittedName>
</protein>
<accession>A0A840ZP83</accession>
<proteinExistence type="predicted"/>
<gene>
    <name evidence="1" type="ORF">HNR00_004626</name>
</gene>
<organism evidence="1 2">
    <name type="scientific">Methylorubrum rhodinum</name>
    <dbReference type="NCBI Taxonomy" id="29428"/>
    <lineage>
        <taxon>Bacteria</taxon>
        <taxon>Pseudomonadati</taxon>
        <taxon>Pseudomonadota</taxon>
        <taxon>Alphaproteobacteria</taxon>
        <taxon>Hyphomicrobiales</taxon>
        <taxon>Methylobacteriaceae</taxon>
        <taxon>Methylorubrum</taxon>
    </lineage>
</organism>
<dbReference type="EMBL" id="JACHOP010000030">
    <property type="protein sequence ID" value="MBB5759889.1"/>
    <property type="molecule type" value="Genomic_DNA"/>
</dbReference>
<dbReference type="RefSeq" id="WP_183573376.1">
    <property type="nucleotide sequence ID" value="NZ_JACHOP010000030.1"/>
</dbReference>